<evidence type="ECO:0000256" key="1">
    <source>
        <dbReference type="ARBA" id="ARBA00004651"/>
    </source>
</evidence>
<dbReference type="InterPro" id="IPR027417">
    <property type="entry name" value="P-loop_NTPase"/>
</dbReference>
<evidence type="ECO:0000313" key="9">
    <source>
        <dbReference type="Proteomes" id="UP000612585"/>
    </source>
</evidence>
<organism evidence="8 9">
    <name type="scientific">Virgisporangium aurantiacum</name>
    <dbReference type="NCBI Taxonomy" id="175570"/>
    <lineage>
        <taxon>Bacteria</taxon>
        <taxon>Bacillati</taxon>
        <taxon>Actinomycetota</taxon>
        <taxon>Actinomycetes</taxon>
        <taxon>Micromonosporales</taxon>
        <taxon>Micromonosporaceae</taxon>
        <taxon>Virgisporangium</taxon>
    </lineage>
</organism>
<proteinExistence type="predicted"/>
<dbReference type="InterPro" id="IPR017871">
    <property type="entry name" value="ABC_transporter-like_CS"/>
</dbReference>
<dbReference type="RefSeq" id="WP_203997166.1">
    <property type="nucleotide sequence ID" value="NZ_BOPG01000032.1"/>
</dbReference>
<dbReference type="GO" id="GO:0016887">
    <property type="term" value="F:ATP hydrolysis activity"/>
    <property type="evidence" value="ECO:0007669"/>
    <property type="project" value="InterPro"/>
</dbReference>
<dbReference type="Pfam" id="PF00664">
    <property type="entry name" value="ABC_membrane"/>
    <property type="match status" value="1"/>
</dbReference>
<dbReference type="GO" id="GO:0015421">
    <property type="term" value="F:ABC-type oligopeptide transporter activity"/>
    <property type="evidence" value="ECO:0007669"/>
    <property type="project" value="TreeGrafter"/>
</dbReference>
<dbReference type="InterPro" id="IPR036640">
    <property type="entry name" value="ABC1_TM_sf"/>
</dbReference>
<dbReference type="GO" id="GO:0005886">
    <property type="term" value="C:plasma membrane"/>
    <property type="evidence" value="ECO:0007669"/>
    <property type="project" value="UniProtKB-SubCell"/>
</dbReference>
<dbReference type="PROSITE" id="PS50893">
    <property type="entry name" value="ABC_TRANSPORTER_2"/>
    <property type="match status" value="1"/>
</dbReference>
<dbReference type="Pfam" id="PF00005">
    <property type="entry name" value="ABC_tran"/>
    <property type="match status" value="1"/>
</dbReference>
<name>A0A8J3Z9Y9_9ACTN</name>
<dbReference type="Gene3D" id="1.20.1560.10">
    <property type="entry name" value="ABC transporter type 1, transmembrane domain"/>
    <property type="match status" value="1"/>
</dbReference>
<reference evidence="8" key="1">
    <citation type="submission" date="2021-01" db="EMBL/GenBank/DDBJ databases">
        <title>Whole genome shotgun sequence of Virgisporangium aurantiacum NBRC 16421.</title>
        <authorList>
            <person name="Komaki H."/>
            <person name="Tamura T."/>
        </authorList>
    </citation>
    <scope>NUCLEOTIDE SEQUENCE</scope>
    <source>
        <strain evidence="8">NBRC 16421</strain>
    </source>
</reference>
<dbReference type="SUPFAM" id="SSF52540">
    <property type="entry name" value="P-loop containing nucleoside triphosphate hydrolases"/>
    <property type="match status" value="1"/>
</dbReference>
<evidence type="ECO:0000313" key="8">
    <source>
        <dbReference type="EMBL" id="GIJ57650.1"/>
    </source>
</evidence>
<gene>
    <name evidence="8" type="ORF">Vau01_051660</name>
</gene>
<keyword evidence="8" id="KW-0547">Nucleotide-binding</keyword>
<dbReference type="PANTHER" id="PTHR43394">
    <property type="entry name" value="ATP-DEPENDENT PERMEASE MDL1, MITOCHONDRIAL"/>
    <property type="match status" value="1"/>
</dbReference>
<feature type="domain" description="ABC transporter" evidence="6">
    <location>
        <begin position="327"/>
        <end position="558"/>
    </location>
</feature>
<evidence type="ECO:0000256" key="3">
    <source>
        <dbReference type="ARBA" id="ARBA00022989"/>
    </source>
</evidence>
<dbReference type="GO" id="GO:0005524">
    <property type="term" value="F:ATP binding"/>
    <property type="evidence" value="ECO:0007669"/>
    <property type="project" value="UniProtKB-KW"/>
</dbReference>
<keyword evidence="3 5" id="KW-1133">Transmembrane helix</keyword>
<evidence type="ECO:0000259" key="6">
    <source>
        <dbReference type="PROSITE" id="PS50893"/>
    </source>
</evidence>
<dbReference type="Proteomes" id="UP000612585">
    <property type="component" value="Unassembled WGS sequence"/>
</dbReference>
<keyword evidence="9" id="KW-1185">Reference proteome</keyword>
<feature type="transmembrane region" description="Helical" evidence="5">
    <location>
        <begin position="246"/>
        <end position="265"/>
    </location>
</feature>
<dbReference type="Gene3D" id="3.40.50.300">
    <property type="entry name" value="P-loop containing nucleotide triphosphate hydrolases"/>
    <property type="match status" value="1"/>
</dbReference>
<keyword evidence="8" id="KW-0067">ATP-binding</keyword>
<protein>
    <submittedName>
        <fullName evidence="8">Multidrug ABC transporter ATP-binding protein</fullName>
    </submittedName>
</protein>
<feature type="transmembrane region" description="Helical" evidence="5">
    <location>
        <begin position="133"/>
        <end position="151"/>
    </location>
</feature>
<dbReference type="PROSITE" id="PS50929">
    <property type="entry name" value="ABC_TM1F"/>
    <property type="match status" value="1"/>
</dbReference>
<dbReference type="InterPro" id="IPR003439">
    <property type="entry name" value="ABC_transporter-like_ATP-bd"/>
</dbReference>
<dbReference type="EMBL" id="BOPG01000032">
    <property type="protein sequence ID" value="GIJ57650.1"/>
    <property type="molecule type" value="Genomic_DNA"/>
</dbReference>
<evidence type="ECO:0000256" key="5">
    <source>
        <dbReference type="SAM" id="Phobius"/>
    </source>
</evidence>
<comment type="caution">
    <text evidence="8">The sequence shown here is derived from an EMBL/GenBank/DDBJ whole genome shotgun (WGS) entry which is preliminary data.</text>
</comment>
<feature type="transmembrane region" description="Helical" evidence="5">
    <location>
        <begin position="271"/>
        <end position="294"/>
    </location>
</feature>
<dbReference type="SUPFAM" id="SSF90123">
    <property type="entry name" value="ABC transporter transmembrane region"/>
    <property type="match status" value="1"/>
</dbReference>
<evidence type="ECO:0000256" key="2">
    <source>
        <dbReference type="ARBA" id="ARBA00022692"/>
    </source>
</evidence>
<feature type="domain" description="ABC transmembrane type-1" evidence="7">
    <location>
        <begin position="20"/>
        <end position="300"/>
    </location>
</feature>
<sequence>MKQRTVLAGAVLGQFRPLSLAALLTASHQAAEALVPVVIGVVIDRAIEDGSTATLVRWLIVLAAVFAVLSYSFRFGARFGERAAEQAAHEARLALTRRVLAPHAGAEAGRLPGVLADIATGDAERVGTLNRSLPYGLAALAGLVVTAVVLLRISVPLGLLVLLGAPPLLWVAHLLGRPLERRSGAERERAAHAVGIATDLIAGLRVLKGLGAERVAVDRYRRTSREALTATVRAAWAQAWHDGGMLAVNGLFLVLVALVGGRLAADGRITVGELVAAVGLAQYLLGPLSMFSWVNGEFAQARASAARIAAVLAAPPAVRGGTGTVPRPVRGALRLRGVTHADLRGLDLDVPAGQFLGVVAPDPATATALLDCLGRAVDPASGVVELDGVALSTVDIDDARAVVLVAAHDAELFEGRLGDNVAAAAGSPDRVVPALAAAGADEVAGALPHGVDTVLTERARSLSGGQKQRVALARALATDAPVLVLHDPTTAIDAVTEAAVADGLRRMRSGRTTVVVTTSPALLAVADRVVVLADGAVRADSTHRSLVDDADYRAAVLS</sequence>
<evidence type="ECO:0000259" key="7">
    <source>
        <dbReference type="PROSITE" id="PS50929"/>
    </source>
</evidence>
<comment type="subcellular location">
    <subcellularLocation>
        <location evidence="1">Cell membrane</location>
        <topology evidence="1">Multi-pass membrane protein</topology>
    </subcellularLocation>
</comment>
<dbReference type="InterPro" id="IPR039421">
    <property type="entry name" value="Type_1_exporter"/>
</dbReference>
<dbReference type="PROSITE" id="PS00211">
    <property type="entry name" value="ABC_TRANSPORTER_1"/>
    <property type="match status" value="1"/>
</dbReference>
<keyword evidence="4 5" id="KW-0472">Membrane</keyword>
<dbReference type="InterPro" id="IPR011527">
    <property type="entry name" value="ABC1_TM_dom"/>
</dbReference>
<feature type="transmembrane region" description="Helical" evidence="5">
    <location>
        <begin position="55"/>
        <end position="73"/>
    </location>
</feature>
<accession>A0A8J3Z9Y9</accession>
<evidence type="ECO:0000256" key="4">
    <source>
        <dbReference type="ARBA" id="ARBA00023136"/>
    </source>
</evidence>
<dbReference type="AlphaFoldDB" id="A0A8J3Z9Y9"/>
<keyword evidence="2 5" id="KW-0812">Transmembrane</keyword>
<dbReference type="PANTHER" id="PTHR43394:SF1">
    <property type="entry name" value="ATP-BINDING CASSETTE SUB-FAMILY B MEMBER 10, MITOCHONDRIAL"/>
    <property type="match status" value="1"/>
</dbReference>